<evidence type="ECO:0000259" key="3">
    <source>
        <dbReference type="PROSITE" id="PS50043"/>
    </source>
</evidence>
<dbReference type="SUPFAM" id="SSF52540">
    <property type="entry name" value="P-loop containing nucleoside triphosphate hydrolases"/>
    <property type="match status" value="1"/>
</dbReference>
<dbReference type="InterPro" id="IPR041664">
    <property type="entry name" value="AAA_16"/>
</dbReference>
<keyword evidence="1" id="KW-0547">Nucleotide-binding</keyword>
<evidence type="ECO:0000313" key="4">
    <source>
        <dbReference type="EMBL" id="MFC3764556.1"/>
    </source>
</evidence>
<evidence type="ECO:0000256" key="1">
    <source>
        <dbReference type="ARBA" id="ARBA00022741"/>
    </source>
</evidence>
<accession>A0ABV7YIW9</accession>
<dbReference type="Pfam" id="PF00196">
    <property type="entry name" value="GerE"/>
    <property type="match status" value="1"/>
</dbReference>
<evidence type="ECO:0000313" key="5">
    <source>
        <dbReference type="Proteomes" id="UP001595699"/>
    </source>
</evidence>
<name>A0ABV7YIW9_9ACTN</name>
<dbReference type="CDD" id="cd06170">
    <property type="entry name" value="LuxR_C_like"/>
    <property type="match status" value="1"/>
</dbReference>
<dbReference type="Gene3D" id="1.10.10.10">
    <property type="entry name" value="Winged helix-like DNA-binding domain superfamily/Winged helix DNA-binding domain"/>
    <property type="match status" value="1"/>
</dbReference>
<dbReference type="Proteomes" id="UP001595699">
    <property type="component" value="Unassembled WGS sequence"/>
</dbReference>
<dbReference type="InterPro" id="IPR036388">
    <property type="entry name" value="WH-like_DNA-bd_sf"/>
</dbReference>
<comment type="caution">
    <text evidence="4">The sequence shown here is derived from an EMBL/GenBank/DDBJ whole genome shotgun (WGS) entry which is preliminary data.</text>
</comment>
<keyword evidence="2" id="KW-0067">ATP-binding</keyword>
<dbReference type="PROSITE" id="PS50043">
    <property type="entry name" value="HTH_LUXR_2"/>
    <property type="match status" value="1"/>
</dbReference>
<dbReference type="Gene3D" id="3.40.50.300">
    <property type="entry name" value="P-loop containing nucleotide triphosphate hydrolases"/>
    <property type="match status" value="1"/>
</dbReference>
<dbReference type="RefSeq" id="WP_205121487.1">
    <property type="nucleotide sequence ID" value="NZ_JAFBCM010000001.1"/>
</dbReference>
<gene>
    <name evidence="4" type="ORF">ACFOUW_27210</name>
</gene>
<feature type="domain" description="HTH luxR-type" evidence="3">
    <location>
        <begin position="831"/>
        <end position="895"/>
    </location>
</feature>
<dbReference type="PRINTS" id="PR00038">
    <property type="entry name" value="HTHLUXR"/>
</dbReference>
<dbReference type="SMART" id="SM00421">
    <property type="entry name" value="HTH_LUXR"/>
    <property type="match status" value="1"/>
</dbReference>
<dbReference type="Pfam" id="PF13191">
    <property type="entry name" value="AAA_16"/>
    <property type="match status" value="1"/>
</dbReference>
<dbReference type="PANTHER" id="PTHR16305">
    <property type="entry name" value="TESTICULAR SOLUBLE ADENYLYL CYCLASE"/>
    <property type="match status" value="1"/>
</dbReference>
<dbReference type="InterPro" id="IPR016032">
    <property type="entry name" value="Sig_transdc_resp-reg_C-effctor"/>
</dbReference>
<dbReference type="PANTHER" id="PTHR16305:SF35">
    <property type="entry name" value="TRANSCRIPTIONAL ACTIVATOR DOMAIN"/>
    <property type="match status" value="1"/>
</dbReference>
<proteinExistence type="predicted"/>
<organism evidence="4 5">
    <name type="scientific">Tenggerimyces flavus</name>
    <dbReference type="NCBI Taxonomy" id="1708749"/>
    <lineage>
        <taxon>Bacteria</taxon>
        <taxon>Bacillati</taxon>
        <taxon>Actinomycetota</taxon>
        <taxon>Actinomycetes</taxon>
        <taxon>Propionibacteriales</taxon>
        <taxon>Nocardioidaceae</taxon>
        <taxon>Tenggerimyces</taxon>
    </lineage>
</organism>
<keyword evidence="5" id="KW-1185">Reference proteome</keyword>
<dbReference type="SUPFAM" id="SSF46894">
    <property type="entry name" value="C-terminal effector domain of the bipartite response regulators"/>
    <property type="match status" value="1"/>
</dbReference>
<evidence type="ECO:0000256" key="2">
    <source>
        <dbReference type="ARBA" id="ARBA00022840"/>
    </source>
</evidence>
<dbReference type="InterPro" id="IPR027417">
    <property type="entry name" value="P-loop_NTPase"/>
</dbReference>
<protein>
    <submittedName>
        <fullName evidence="4">AAA family ATPase</fullName>
    </submittedName>
</protein>
<dbReference type="InterPro" id="IPR000792">
    <property type="entry name" value="Tscrpt_reg_LuxR_C"/>
</dbReference>
<sequence length="895" mass="94837">MLRGRQAECAAIDALLEQIRRAVGGVLVLRGEPGIGKTALLEYALESEDVRVLRCAGYESESQVPFAGLHQALRPVLDQLPALAEPQRRALSGAFGLGEAALDRFMIGAAVLSLLAEAAEQSPLLVLVDDAHWLDRASLDAWMFAARRLEHEAVGVLIATRNEPGAPDAAGLPELELAGLPADEAALLLDDLGVAGVARSELVASTEGNPLALRELAAAGPMSYDGPVPLTDRLRQAFGRQLEALPSGTRRFLTLAAADDTGDLATIHRAAPAVGTSIADLSAAESAGLVRVTQGALIFRHPLLRSAAYHGGSLADRLESHRVLAAVTGDEDRRAWHLAAATIGPNDAIADALEQAGRRATARGAHGAASSAWARAAELSTDADESVRRLTDAAEAAVTAGRVEWANVTALQTLPTTGDELQRARLLEIAGRAEFVARDLHGAHAHLLSASDAMAARDPERAFWLGLTAVHTVWSMPTDPVLLVSTVDHLAALTPPGSALDAVAWLAKWAALAATGSDRSDHPDLDPLIARAAEVARERGPHALVEVMSFAVMVNRDQTAADIAAELIRDARQRGAVAVLPSALAQLSLCQVVLGRYRDALISGTEAVTLGRDTGQELWAAYASSALAYLAAIQGDEARCLELAGLGPGTPGDERATGTQARAALGLLELGLGRIAEAYEQLAGVQRGPVRHLSSVQRSVPDFVEAAVRMGRANEAAEAMRRCATWAVVMDEPWTDALVLRCQALLAADDSAEDLYVAALAAHPLDERPFDRARTTLLYGEWLRRARRKADARHQLLNAREVFEGIDARPWADRAAGELAAVDGSTRLRTTSADAGGLTPQELQIAELAASGMANRDIAAQLFLSPRTVAYHLYKAYPKLGIRSRAELTDVLVPR</sequence>
<dbReference type="EMBL" id="JBHRZH010000027">
    <property type="protein sequence ID" value="MFC3764556.1"/>
    <property type="molecule type" value="Genomic_DNA"/>
</dbReference>
<reference evidence="5" key="1">
    <citation type="journal article" date="2019" name="Int. J. Syst. Evol. Microbiol.">
        <title>The Global Catalogue of Microorganisms (GCM) 10K type strain sequencing project: providing services to taxonomists for standard genome sequencing and annotation.</title>
        <authorList>
            <consortium name="The Broad Institute Genomics Platform"/>
            <consortium name="The Broad Institute Genome Sequencing Center for Infectious Disease"/>
            <person name="Wu L."/>
            <person name="Ma J."/>
        </authorList>
    </citation>
    <scope>NUCLEOTIDE SEQUENCE [LARGE SCALE GENOMIC DNA]</scope>
    <source>
        <strain evidence="5">CGMCC 4.7241</strain>
    </source>
</reference>